<reference evidence="1 2" key="1">
    <citation type="journal article" date="2024" name="Plant Biotechnol. J.">
        <title>Dendrobium thyrsiflorum genome and its molecular insights into genes involved in important horticultural traits.</title>
        <authorList>
            <person name="Chen B."/>
            <person name="Wang J.Y."/>
            <person name="Zheng P.J."/>
            <person name="Li K.L."/>
            <person name="Liang Y.M."/>
            <person name="Chen X.F."/>
            <person name="Zhang C."/>
            <person name="Zhao X."/>
            <person name="He X."/>
            <person name="Zhang G.Q."/>
            <person name="Liu Z.J."/>
            <person name="Xu Q."/>
        </authorList>
    </citation>
    <scope>NUCLEOTIDE SEQUENCE [LARGE SCALE GENOMIC DNA]</scope>
    <source>
        <strain evidence="1">GZMU011</strain>
    </source>
</reference>
<protein>
    <submittedName>
        <fullName evidence="1">Uncharacterized protein</fullName>
    </submittedName>
</protein>
<keyword evidence="2" id="KW-1185">Reference proteome</keyword>
<dbReference type="AlphaFoldDB" id="A0ABD0V2K8"/>
<gene>
    <name evidence="1" type="ORF">M5K25_014319</name>
</gene>
<proteinExistence type="predicted"/>
<dbReference type="Proteomes" id="UP001552299">
    <property type="component" value="Unassembled WGS sequence"/>
</dbReference>
<sequence>MVHERLQLGQYCSESATTIGRLQSNDSLHPINVIDIDVVGNMHNKLLKLKVQVSGSYSLAEELHLLKHHVYTVVFPQVKISKK</sequence>
<evidence type="ECO:0000313" key="1">
    <source>
        <dbReference type="EMBL" id="KAL0916781.1"/>
    </source>
</evidence>
<evidence type="ECO:0000313" key="2">
    <source>
        <dbReference type="Proteomes" id="UP001552299"/>
    </source>
</evidence>
<organism evidence="1 2">
    <name type="scientific">Dendrobium thyrsiflorum</name>
    <name type="common">Pinecone-like raceme dendrobium</name>
    <name type="synonym">Orchid</name>
    <dbReference type="NCBI Taxonomy" id="117978"/>
    <lineage>
        <taxon>Eukaryota</taxon>
        <taxon>Viridiplantae</taxon>
        <taxon>Streptophyta</taxon>
        <taxon>Embryophyta</taxon>
        <taxon>Tracheophyta</taxon>
        <taxon>Spermatophyta</taxon>
        <taxon>Magnoliopsida</taxon>
        <taxon>Liliopsida</taxon>
        <taxon>Asparagales</taxon>
        <taxon>Orchidaceae</taxon>
        <taxon>Epidendroideae</taxon>
        <taxon>Malaxideae</taxon>
        <taxon>Dendrobiinae</taxon>
        <taxon>Dendrobium</taxon>
    </lineage>
</organism>
<dbReference type="EMBL" id="JANQDX010000011">
    <property type="protein sequence ID" value="KAL0916781.1"/>
    <property type="molecule type" value="Genomic_DNA"/>
</dbReference>
<comment type="caution">
    <text evidence="1">The sequence shown here is derived from an EMBL/GenBank/DDBJ whole genome shotgun (WGS) entry which is preliminary data.</text>
</comment>
<accession>A0ABD0V2K8</accession>
<name>A0ABD0V2K8_DENTH</name>